<evidence type="ECO:0000313" key="3">
    <source>
        <dbReference type="Proteomes" id="UP000656881"/>
    </source>
</evidence>
<dbReference type="EMBL" id="BMNG01000002">
    <property type="protein sequence ID" value="GGO36062.1"/>
    <property type="molecule type" value="Genomic_DNA"/>
</dbReference>
<gene>
    <name evidence="2" type="ORF">GCM10012286_07530</name>
</gene>
<protein>
    <recommendedName>
        <fullName evidence="4">Tryptophan 2,3-dioxygenase</fullName>
    </recommendedName>
</protein>
<dbReference type="Gene3D" id="1.20.58.480">
    <property type="match status" value="1"/>
</dbReference>
<dbReference type="InterPro" id="IPR037217">
    <property type="entry name" value="Trp/Indoleamine_2_3_dOase-like"/>
</dbReference>
<accession>A0ABQ2LKE3</accession>
<organism evidence="2 3">
    <name type="scientific">Streptomyces lasiicapitis</name>
    <dbReference type="NCBI Taxonomy" id="1923961"/>
    <lineage>
        <taxon>Bacteria</taxon>
        <taxon>Bacillati</taxon>
        <taxon>Actinomycetota</taxon>
        <taxon>Actinomycetes</taxon>
        <taxon>Kitasatosporales</taxon>
        <taxon>Streptomycetaceae</taxon>
        <taxon>Streptomyces</taxon>
    </lineage>
</organism>
<evidence type="ECO:0008006" key="4">
    <source>
        <dbReference type="Google" id="ProtNLM"/>
    </source>
</evidence>
<keyword evidence="3" id="KW-1185">Reference proteome</keyword>
<name>A0ABQ2LKE3_9ACTN</name>
<feature type="region of interest" description="Disordered" evidence="1">
    <location>
        <begin position="1"/>
        <end position="35"/>
    </location>
</feature>
<sequence>MDLTTAADRTAAHDPHTPHHATTATAAAEASEASARNERGVIAEHYYALQSLRAIEDARAETTVEPVTPEALLVGLYQSAEIALHNLSDLLDRASGHLERRDVDRCVTALHWVRSFHRVLVRLSVAALRVSGGLRDDTPRWDVEATPAFAEFAPALRRFDRQLTTLAEQGGVDVDRVIAERGLEDSWFGVLHCVRVANHDARVWSSNLAKSAHPAPDVAPEKLLASGRLRHAVHEHHLAGDTYFTQFRALHQIPELLVREINDRIESAILSAREGDVALAVDALDGAAELFDPVEVCLPPIVDNLSTHDYHQIRENLGLTSGSHSVSMRFHLFTDLYEQFAQELARLRAENAGHPLLSRLERHGVGLRVFIFAWRDMHLHLPRNNLGGMETKSLTGAPDAIRTVRKMRDNAAQSDAMARHDVAEHVPMSTAGPLIGYLDGPESSDGMLLAATGASTQTNFRDVQERRDFFSQACPFARPPRRVV</sequence>
<dbReference type="SUPFAM" id="SSF140959">
    <property type="entry name" value="Indolic compounds 2,3-dioxygenase-like"/>
    <property type="match status" value="1"/>
</dbReference>
<comment type="caution">
    <text evidence="2">The sequence shown here is derived from an EMBL/GenBank/DDBJ whole genome shotgun (WGS) entry which is preliminary data.</text>
</comment>
<dbReference type="RefSeq" id="WP_189172824.1">
    <property type="nucleotide sequence ID" value="NZ_BMNG01000002.1"/>
</dbReference>
<evidence type="ECO:0000313" key="2">
    <source>
        <dbReference type="EMBL" id="GGO36062.1"/>
    </source>
</evidence>
<feature type="compositionally biased region" description="Low complexity" evidence="1">
    <location>
        <begin position="20"/>
        <end position="34"/>
    </location>
</feature>
<proteinExistence type="predicted"/>
<evidence type="ECO:0000256" key="1">
    <source>
        <dbReference type="SAM" id="MobiDB-lite"/>
    </source>
</evidence>
<reference evidence="3" key="1">
    <citation type="journal article" date="2019" name="Int. J. Syst. Evol. Microbiol.">
        <title>The Global Catalogue of Microorganisms (GCM) 10K type strain sequencing project: providing services to taxonomists for standard genome sequencing and annotation.</title>
        <authorList>
            <consortium name="The Broad Institute Genomics Platform"/>
            <consortium name="The Broad Institute Genome Sequencing Center for Infectious Disease"/>
            <person name="Wu L."/>
            <person name="Ma J."/>
        </authorList>
    </citation>
    <scope>NUCLEOTIDE SEQUENCE [LARGE SCALE GENOMIC DNA]</scope>
    <source>
        <strain evidence="3">CGMCC 4.7349</strain>
    </source>
</reference>
<dbReference type="Proteomes" id="UP000656881">
    <property type="component" value="Unassembled WGS sequence"/>
</dbReference>